<dbReference type="AlphaFoldDB" id="A0AAD4XBW0"/>
<feature type="region of interest" description="Disordered" evidence="1">
    <location>
        <begin position="26"/>
        <end position="62"/>
    </location>
</feature>
<gene>
    <name evidence="2" type="ORF">MKW98_018135</name>
</gene>
<dbReference type="Proteomes" id="UP001202328">
    <property type="component" value="Unassembled WGS sequence"/>
</dbReference>
<comment type="caution">
    <text evidence="2">The sequence shown here is derived from an EMBL/GenBank/DDBJ whole genome shotgun (WGS) entry which is preliminary data.</text>
</comment>
<keyword evidence="3" id="KW-1185">Reference proteome</keyword>
<evidence type="ECO:0000313" key="3">
    <source>
        <dbReference type="Proteomes" id="UP001202328"/>
    </source>
</evidence>
<protein>
    <submittedName>
        <fullName evidence="2">Uncharacterized protein</fullName>
    </submittedName>
</protein>
<name>A0AAD4XBW0_9MAGN</name>
<proteinExistence type="predicted"/>
<sequence>MIPARYCQCVATQQCNNLRLDVFHERGHPTRPQRGSSTCVRGSLPGHASPNCIPGPDSNMWR</sequence>
<organism evidence="2 3">
    <name type="scientific">Papaver atlanticum</name>
    <dbReference type="NCBI Taxonomy" id="357466"/>
    <lineage>
        <taxon>Eukaryota</taxon>
        <taxon>Viridiplantae</taxon>
        <taxon>Streptophyta</taxon>
        <taxon>Embryophyta</taxon>
        <taxon>Tracheophyta</taxon>
        <taxon>Spermatophyta</taxon>
        <taxon>Magnoliopsida</taxon>
        <taxon>Ranunculales</taxon>
        <taxon>Papaveraceae</taxon>
        <taxon>Papaveroideae</taxon>
        <taxon>Papaver</taxon>
    </lineage>
</organism>
<evidence type="ECO:0000313" key="2">
    <source>
        <dbReference type="EMBL" id="KAI3879896.1"/>
    </source>
</evidence>
<dbReference type="EMBL" id="JAJJMB010012240">
    <property type="protein sequence ID" value="KAI3879896.1"/>
    <property type="molecule type" value="Genomic_DNA"/>
</dbReference>
<reference evidence="2" key="1">
    <citation type="submission" date="2022-04" db="EMBL/GenBank/DDBJ databases">
        <title>A functionally conserved STORR gene fusion in Papaver species that diverged 16.8 million years ago.</title>
        <authorList>
            <person name="Catania T."/>
        </authorList>
    </citation>
    <scope>NUCLEOTIDE SEQUENCE</scope>
    <source>
        <strain evidence="2">S-188037</strain>
    </source>
</reference>
<accession>A0AAD4XBW0</accession>
<evidence type="ECO:0000256" key="1">
    <source>
        <dbReference type="SAM" id="MobiDB-lite"/>
    </source>
</evidence>